<keyword evidence="3" id="KW-1185">Reference proteome</keyword>
<name>A0A4S4FZT0_9MICO</name>
<evidence type="ECO:0000313" key="3">
    <source>
        <dbReference type="Proteomes" id="UP000307380"/>
    </source>
</evidence>
<dbReference type="PANTHER" id="PTHR42951:SF4">
    <property type="entry name" value="ACYL-COENZYME A THIOESTERASE MBLAC2"/>
    <property type="match status" value="1"/>
</dbReference>
<dbReference type="EMBL" id="SSSN01000003">
    <property type="protein sequence ID" value="THG35605.1"/>
    <property type="molecule type" value="Genomic_DNA"/>
</dbReference>
<dbReference type="SUPFAM" id="SSF56281">
    <property type="entry name" value="Metallo-hydrolase/oxidoreductase"/>
    <property type="match status" value="1"/>
</dbReference>
<evidence type="ECO:0000259" key="1">
    <source>
        <dbReference type="SMART" id="SM00849"/>
    </source>
</evidence>
<comment type="caution">
    <text evidence="2">The sequence shown here is derived from an EMBL/GenBank/DDBJ whole genome shotgun (WGS) entry which is preliminary data.</text>
</comment>
<dbReference type="GO" id="GO:0016787">
    <property type="term" value="F:hydrolase activity"/>
    <property type="evidence" value="ECO:0007669"/>
    <property type="project" value="UniProtKB-KW"/>
</dbReference>
<dbReference type="Gene3D" id="3.60.15.10">
    <property type="entry name" value="Ribonuclease Z/Hydroxyacylglutathione hydrolase-like"/>
    <property type="match status" value="1"/>
</dbReference>
<dbReference type="PANTHER" id="PTHR42951">
    <property type="entry name" value="METALLO-BETA-LACTAMASE DOMAIN-CONTAINING"/>
    <property type="match status" value="1"/>
</dbReference>
<dbReference type="RefSeq" id="WP_136423195.1">
    <property type="nucleotide sequence ID" value="NZ_SSSN01000003.1"/>
</dbReference>
<dbReference type="AlphaFoldDB" id="A0A4S4FZT0"/>
<dbReference type="InterPro" id="IPR036866">
    <property type="entry name" value="RibonucZ/Hydroxyglut_hydro"/>
</dbReference>
<dbReference type="OrthoDB" id="2273115at2"/>
<proteinExistence type="predicted"/>
<protein>
    <submittedName>
        <fullName evidence="2">MBL fold metallo-hydrolase</fullName>
    </submittedName>
</protein>
<evidence type="ECO:0000313" key="2">
    <source>
        <dbReference type="EMBL" id="THG35605.1"/>
    </source>
</evidence>
<gene>
    <name evidence="2" type="ORF">E6C70_06090</name>
</gene>
<reference evidence="2 3" key="1">
    <citation type="submission" date="2019-04" db="EMBL/GenBank/DDBJ databases">
        <authorList>
            <person name="Jiang L."/>
        </authorList>
    </citation>
    <scope>NUCLEOTIDE SEQUENCE [LARGE SCALE GENOMIC DNA]</scope>
    <source>
        <strain evidence="2 3">YIM 131861</strain>
    </source>
</reference>
<sequence>MTTWTTVAHGIRHARFEPIDVSITVIHGRERDGLLLVDTRCNPREGGELAGEVAALDIGPVTHVVNTHAHYDHTFGNQVFTGAEIHGHAGIAAHFREFEGPRLEAWTADPSAAPQYDWTDVQLTPPTHPHSSRAEIDVGGRRVELIPLGPGHTDTDVAVHVPDAGVWVLGDVIEQSGPPLYGSGAFPLDWPEVLRGLVDVIGADEVVIPGHGTPVDRAFVERQAVMLQVVADVIREGHASREPIEYVAERASTRSGMPLEIVESGVLRGYQQLSALTG</sequence>
<dbReference type="Pfam" id="PF00753">
    <property type="entry name" value="Lactamase_B"/>
    <property type="match status" value="1"/>
</dbReference>
<organism evidence="2 3">
    <name type="scientific">Orlajensenia flava</name>
    <dbReference type="NCBI Taxonomy" id="2565934"/>
    <lineage>
        <taxon>Bacteria</taxon>
        <taxon>Bacillati</taxon>
        <taxon>Actinomycetota</taxon>
        <taxon>Actinomycetes</taxon>
        <taxon>Micrococcales</taxon>
        <taxon>Microbacteriaceae</taxon>
        <taxon>Orlajensenia</taxon>
    </lineage>
</organism>
<dbReference type="InterPro" id="IPR001279">
    <property type="entry name" value="Metallo-B-lactamas"/>
</dbReference>
<dbReference type="SMART" id="SM00849">
    <property type="entry name" value="Lactamase_B"/>
    <property type="match status" value="1"/>
</dbReference>
<dbReference type="Proteomes" id="UP000307380">
    <property type="component" value="Unassembled WGS sequence"/>
</dbReference>
<feature type="domain" description="Metallo-beta-lactamase" evidence="1">
    <location>
        <begin position="20"/>
        <end position="211"/>
    </location>
</feature>
<accession>A0A4S4FZT0</accession>
<keyword evidence="2" id="KW-0378">Hydrolase</keyword>
<dbReference type="CDD" id="cd16282">
    <property type="entry name" value="metallo-hydrolase-like_MBL-fold"/>
    <property type="match status" value="1"/>
</dbReference>
<dbReference type="InterPro" id="IPR050855">
    <property type="entry name" value="NDM-1-like"/>
</dbReference>